<dbReference type="GeneID" id="20319937"/>
<sequence length="108" mass="12387">MSTSADVRGHATPSERAAHTLRDYSSFVTQSSLCCVDFKPKKNEELPLTFNTTALCVEQQKVMFKRLATSVDRTMLSSLFDDAELRVTRMKFERNLTSEFGKRKYPQK</sequence>
<reference evidence="1 2" key="1">
    <citation type="submission" date="2013-11" db="EMBL/GenBank/DDBJ databases">
        <title>Opisthorchis viverrini - life in the bile duct.</title>
        <authorList>
            <person name="Young N.D."/>
            <person name="Nagarajan N."/>
            <person name="Lin S.J."/>
            <person name="Korhonen P.K."/>
            <person name="Jex A.R."/>
            <person name="Hall R.S."/>
            <person name="Safavi-Hemami H."/>
            <person name="Kaewkong W."/>
            <person name="Bertrand D."/>
            <person name="Gao S."/>
            <person name="Seet Q."/>
            <person name="Wongkham S."/>
            <person name="Teh B.T."/>
            <person name="Wongkham C."/>
            <person name="Intapan P.M."/>
            <person name="Maleewong W."/>
            <person name="Yang X."/>
            <person name="Hu M."/>
            <person name="Wang Z."/>
            <person name="Hofmann A."/>
            <person name="Sternberg P.W."/>
            <person name="Tan P."/>
            <person name="Wang J."/>
            <person name="Gasser R.B."/>
        </authorList>
    </citation>
    <scope>NUCLEOTIDE SEQUENCE [LARGE SCALE GENOMIC DNA]</scope>
</reference>
<proteinExistence type="predicted"/>
<evidence type="ECO:0000313" key="1">
    <source>
        <dbReference type="EMBL" id="KER27138.1"/>
    </source>
</evidence>
<dbReference type="KEGG" id="ovi:T265_05755"/>
<dbReference type="EMBL" id="KL596730">
    <property type="protein sequence ID" value="KER27138.1"/>
    <property type="molecule type" value="Genomic_DNA"/>
</dbReference>
<dbReference type="AlphaFoldDB" id="A0A074ZIK2"/>
<dbReference type="CTD" id="20319937"/>
<dbReference type="Proteomes" id="UP000054324">
    <property type="component" value="Unassembled WGS sequence"/>
</dbReference>
<accession>A0A074ZIK2</accession>
<dbReference type="RefSeq" id="XP_009169099.1">
    <property type="nucleotide sequence ID" value="XM_009170835.1"/>
</dbReference>
<gene>
    <name evidence="1" type="ORF">T265_05755</name>
</gene>
<evidence type="ECO:0000313" key="2">
    <source>
        <dbReference type="Proteomes" id="UP000054324"/>
    </source>
</evidence>
<organism evidence="1 2">
    <name type="scientific">Opisthorchis viverrini</name>
    <name type="common">Southeast Asian liver fluke</name>
    <dbReference type="NCBI Taxonomy" id="6198"/>
    <lineage>
        <taxon>Eukaryota</taxon>
        <taxon>Metazoa</taxon>
        <taxon>Spiralia</taxon>
        <taxon>Lophotrochozoa</taxon>
        <taxon>Platyhelminthes</taxon>
        <taxon>Trematoda</taxon>
        <taxon>Digenea</taxon>
        <taxon>Opisthorchiida</taxon>
        <taxon>Opisthorchiata</taxon>
        <taxon>Opisthorchiidae</taxon>
        <taxon>Opisthorchis</taxon>
    </lineage>
</organism>
<keyword evidence="2" id="KW-1185">Reference proteome</keyword>
<protein>
    <submittedName>
        <fullName evidence="1">Uncharacterized protein</fullName>
    </submittedName>
</protein>
<name>A0A074ZIK2_OPIVI</name>